<evidence type="ECO:0000313" key="4">
    <source>
        <dbReference type="EMBL" id="RKN80925.1"/>
    </source>
</evidence>
<proteinExistence type="predicted"/>
<sequence length="544" mass="64150">MFRNQKTYPSLVIFWLYCFFFLRVGHTQDSIDRPLLDAVGTAKVMRYQNPDSSVILLQEAYNESISVGDTLQAINALLEMTDVYGHQANYAKSYDYFWDVLFLSDNIKNDSLRAIIYYRLGRMYSFYKRREDAFKYLQTSLDINKNLVSNGKMDKAYLVQNYYAFCNTYRELDEPKTAKIYLDSCFTYYKNVPGQVNMASLKFEKAFILGQEGKTSEALQIMKEVEPWFLENLPSYLVLVYTYWGDMFRSVSNFQESESYYNKALEISDTYNSHIDFTPLVYERLSDLYLKTGDYQNAFENQRASKNLDAQFFDSRSERNKPLLEIKDEFRREKERQEKLIQQQRLEQLEQEDKISLLQRIILLGSLIFLIIIGLIYVKHLRSKHKAEKQLIRRNKELEIQKAEELLELKNKELATSALQLVEKDEFLQMLKDKLKKNGESVKASELNQVLKSISVSNTSNWEEFKLRFTAVNEKFYKELIQRYPKLTQSDQKICALIKLNFSSKDMARLLGISVESVHTARYRLRKKMGLDRSINLEEYIASM</sequence>
<dbReference type="RefSeq" id="WP_120711082.1">
    <property type="nucleotide sequence ID" value="NZ_RBCJ01000002.1"/>
</dbReference>
<keyword evidence="3" id="KW-0472">Membrane</keyword>
<comment type="caution">
    <text evidence="4">The sequence shown here is derived from an EMBL/GenBank/DDBJ whole genome shotgun (WGS) entry which is preliminary data.</text>
</comment>
<keyword evidence="1" id="KW-0802">TPR repeat</keyword>
<dbReference type="Pfam" id="PF13181">
    <property type="entry name" value="TPR_8"/>
    <property type="match status" value="2"/>
</dbReference>
<keyword evidence="2" id="KW-0175">Coiled coil</keyword>
<dbReference type="SUPFAM" id="SSF48452">
    <property type="entry name" value="TPR-like"/>
    <property type="match status" value="2"/>
</dbReference>
<evidence type="ECO:0000313" key="5">
    <source>
        <dbReference type="Proteomes" id="UP000276603"/>
    </source>
</evidence>
<dbReference type="SMART" id="SM00028">
    <property type="entry name" value="TPR"/>
    <property type="match status" value="4"/>
</dbReference>
<dbReference type="AlphaFoldDB" id="A0A3B0C4A5"/>
<keyword evidence="5" id="KW-1185">Reference proteome</keyword>
<dbReference type="Gene3D" id="1.25.40.10">
    <property type="entry name" value="Tetratricopeptide repeat domain"/>
    <property type="match status" value="2"/>
</dbReference>
<dbReference type="InterPro" id="IPR016032">
    <property type="entry name" value="Sig_transdc_resp-reg_C-effctor"/>
</dbReference>
<evidence type="ECO:0008006" key="6">
    <source>
        <dbReference type="Google" id="ProtNLM"/>
    </source>
</evidence>
<dbReference type="Proteomes" id="UP000276603">
    <property type="component" value="Unassembled WGS sequence"/>
</dbReference>
<keyword evidence="3" id="KW-0812">Transmembrane</keyword>
<feature type="repeat" description="TPR" evidence="1">
    <location>
        <begin position="238"/>
        <end position="271"/>
    </location>
</feature>
<dbReference type="OrthoDB" id="1090267at2"/>
<name>A0A3B0C4A5_9FLAO</name>
<dbReference type="EMBL" id="RBCJ01000002">
    <property type="protein sequence ID" value="RKN80925.1"/>
    <property type="molecule type" value="Genomic_DNA"/>
</dbReference>
<evidence type="ECO:0000256" key="1">
    <source>
        <dbReference type="PROSITE-ProRule" id="PRU00339"/>
    </source>
</evidence>
<feature type="coiled-coil region" evidence="2">
    <location>
        <begin position="323"/>
        <end position="354"/>
    </location>
</feature>
<feature type="transmembrane region" description="Helical" evidence="3">
    <location>
        <begin position="357"/>
        <end position="378"/>
    </location>
</feature>
<gene>
    <name evidence="4" type="ORF">D7Z94_08190</name>
</gene>
<dbReference type="Gene3D" id="1.10.10.10">
    <property type="entry name" value="Winged helix-like DNA-binding domain superfamily/Winged helix DNA-binding domain"/>
    <property type="match status" value="1"/>
</dbReference>
<dbReference type="GO" id="GO:0006355">
    <property type="term" value="P:regulation of DNA-templated transcription"/>
    <property type="evidence" value="ECO:0007669"/>
    <property type="project" value="InterPro"/>
</dbReference>
<reference evidence="4 5" key="1">
    <citation type="submission" date="2018-10" db="EMBL/GenBank/DDBJ databases">
        <title>Ulvibacterium marinum gen. nov., sp. nov., a novel marine bacterium of the family Flavobacteriaceae, isolated from a culture of the green alga Ulva prolifera.</title>
        <authorList>
            <person name="Zhang Z."/>
        </authorList>
    </citation>
    <scope>NUCLEOTIDE SEQUENCE [LARGE SCALE GENOMIC DNA]</scope>
    <source>
        <strain evidence="4 5">CCMM003</strain>
    </source>
</reference>
<accession>A0A3B0C4A5</accession>
<dbReference type="InterPro" id="IPR036388">
    <property type="entry name" value="WH-like_DNA-bd_sf"/>
</dbReference>
<dbReference type="InterPro" id="IPR011990">
    <property type="entry name" value="TPR-like_helical_dom_sf"/>
</dbReference>
<feature type="repeat" description="TPR" evidence="1">
    <location>
        <begin position="114"/>
        <end position="147"/>
    </location>
</feature>
<keyword evidence="3" id="KW-1133">Transmembrane helix</keyword>
<dbReference type="InterPro" id="IPR019734">
    <property type="entry name" value="TPR_rpt"/>
</dbReference>
<evidence type="ECO:0000256" key="2">
    <source>
        <dbReference type="SAM" id="Coils"/>
    </source>
</evidence>
<dbReference type="PROSITE" id="PS50005">
    <property type="entry name" value="TPR"/>
    <property type="match status" value="2"/>
</dbReference>
<dbReference type="SUPFAM" id="SSF46894">
    <property type="entry name" value="C-terminal effector domain of the bipartite response regulators"/>
    <property type="match status" value="1"/>
</dbReference>
<organism evidence="4 5">
    <name type="scientific">Ulvibacterium marinum</name>
    <dbReference type="NCBI Taxonomy" id="2419782"/>
    <lineage>
        <taxon>Bacteria</taxon>
        <taxon>Pseudomonadati</taxon>
        <taxon>Bacteroidota</taxon>
        <taxon>Flavobacteriia</taxon>
        <taxon>Flavobacteriales</taxon>
        <taxon>Flavobacteriaceae</taxon>
        <taxon>Ulvibacterium</taxon>
    </lineage>
</organism>
<feature type="coiled-coil region" evidence="2">
    <location>
        <begin position="384"/>
        <end position="420"/>
    </location>
</feature>
<dbReference type="GO" id="GO:0003677">
    <property type="term" value="F:DNA binding"/>
    <property type="evidence" value="ECO:0007669"/>
    <property type="project" value="InterPro"/>
</dbReference>
<evidence type="ECO:0000256" key="3">
    <source>
        <dbReference type="SAM" id="Phobius"/>
    </source>
</evidence>
<protein>
    <recommendedName>
        <fullName evidence="6">HTH luxR-type domain-containing protein</fullName>
    </recommendedName>
</protein>